<reference evidence="2 3" key="1">
    <citation type="journal article" date="2015" name="Genome Biol.">
        <title>Comparative genomics of Steinernema reveals deeply conserved gene regulatory networks.</title>
        <authorList>
            <person name="Dillman A.R."/>
            <person name="Macchietto M."/>
            <person name="Porter C.F."/>
            <person name="Rogers A."/>
            <person name="Williams B."/>
            <person name="Antoshechkin I."/>
            <person name="Lee M.M."/>
            <person name="Goodwin Z."/>
            <person name="Lu X."/>
            <person name="Lewis E.E."/>
            <person name="Goodrich-Blair H."/>
            <person name="Stock S.P."/>
            <person name="Adams B.J."/>
            <person name="Sternberg P.W."/>
            <person name="Mortazavi A."/>
        </authorList>
    </citation>
    <scope>NUCLEOTIDE SEQUENCE [LARGE SCALE GENOMIC DNA]</scope>
    <source>
        <strain evidence="2 3">ALL</strain>
    </source>
</reference>
<dbReference type="AlphaFoldDB" id="A0A4U5ME12"/>
<sequence length="503" mass="56455">MSTTRRRTRVSNYLILFASSAIIPKSPFELNFSSATSNEDVVSLISQSGILSDQVYQQIFEPLEAAKPKTPPPANKEAKMPSRSCLEASVFPPPPLMEAPLDPRIKDEFHNELQKEYMHLKTMFDRFTVLNAAGHNSKETQSLVAKIIAQHSLVQRLCAQSQQEAAESNEFSSTSSCSHRQMVHDSAIGSADSITADDSFSEDGEDDSSNSVASYNDIPVERGRVANYKEIFSQPPPRPHYQKPKLWANKVSSTTTLRNWQMPANEQPPQEPSYLQNQRSRYSSNVTSNGSRFESQRREELQKWSSQSRICVNESELKTDLPPTTVVSLKNAWLNDGPIRIAEERTVAIKRIEVATTPSSTESSAVSSPVIKKHEPFIVMNPQLSYSEPKRSPVLASPPMASPSSPRRMIHFPIQQKARPTPTEENPKKVVSNGRPHYAEKTQEKPMVNKPTALQQTKVTIRPFDTEPKQQNSPPTPKQVSANIYSRPADTERQFPRQTETEK</sequence>
<evidence type="ECO:0000313" key="2">
    <source>
        <dbReference type="EMBL" id="TKR67409.1"/>
    </source>
</evidence>
<feature type="region of interest" description="Disordered" evidence="1">
    <location>
        <begin position="414"/>
        <end position="503"/>
    </location>
</feature>
<proteinExistence type="predicted"/>
<feature type="region of interest" description="Disordered" evidence="1">
    <location>
        <begin position="193"/>
        <end position="218"/>
    </location>
</feature>
<evidence type="ECO:0000256" key="1">
    <source>
        <dbReference type="SAM" id="MobiDB-lite"/>
    </source>
</evidence>
<feature type="compositionally biased region" description="Polar residues" evidence="1">
    <location>
        <begin position="469"/>
        <end position="484"/>
    </location>
</feature>
<protein>
    <submittedName>
        <fullName evidence="2">Uncharacterized protein</fullName>
    </submittedName>
</protein>
<accession>A0A4U5ME12</accession>
<dbReference type="OrthoDB" id="10623737at2759"/>
<feature type="region of interest" description="Disordered" evidence="1">
    <location>
        <begin position="261"/>
        <end position="300"/>
    </location>
</feature>
<organism evidence="2 3">
    <name type="scientific">Steinernema carpocapsae</name>
    <name type="common">Entomopathogenic nematode</name>
    <dbReference type="NCBI Taxonomy" id="34508"/>
    <lineage>
        <taxon>Eukaryota</taxon>
        <taxon>Metazoa</taxon>
        <taxon>Ecdysozoa</taxon>
        <taxon>Nematoda</taxon>
        <taxon>Chromadorea</taxon>
        <taxon>Rhabditida</taxon>
        <taxon>Tylenchina</taxon>
        <taxon>Panagrolaimomorpha</taxon>
        <taxon>Strongyloidoidea</taxon>
        <taxon>Steinernematidae</taxon>
        <taxon>Steinernema</taxon>
    </lineage>
</organism>
<feature type="compositionally biased region" description="Acidic residues" evidence="1">
    <location>
        <begin position="199"/>
        <end position="208"/>
    </location>
</feature>
<feature type="compositionally biased region" description="Polar residues" evidence="1">
    <location>
        <begin position="261"/>
        <end position="293"/>
    </location>
</feature>
<dbReference type="Proteomes" id="UP000298663">
    <property type="component" value="Unassembled WGS sequence"/>
</dbReference>
<gene>
    <name evidence="2" type="ORF">L596_023565</name>
</gene>
<comment type="caution">
    <text evidence="2">The sequence shown here is derived from an EMBL/GenBank/DDBJ whole genome shotgun (WGS) entry which is preliminary data.</text>
</comment>
<dbReference type="EMBL" id="AZBU02000008">
    <property type="protein sequence ID" value="TKR67409.1"/>
    <property type="molecule type" value="Genomic_DNA"/>
</dbReference>
<reference evidence="2 3" key="2">
    <citation type="journal article" date="2019" name="G3 (Bethesda)">
        <title>Hybrid Assembly of the Genome of the Entomopathogenic Nematode Steinernema carpocapsae Identifies the X-Chromosome.</title>
        <authorList>
            <person name="Serra L."/>
            <person name="Macchietto M."/>
            <person name="Macias-Munoz A."/>
            <person name="McGill C.J."/>
            <person name="Rodriguez I.M."/>
            <person name="Rodriguez B."/>
            <person name="Murad R."/>
            <person name="Mortazavi A."/>
        </authorList>
    </citation>
    <scope>NUCLEOTIDE SEQUENCE [LARGE SCALE GENOMIC DNA]</scope>
    <source>
        <strain evidence="2 3">ALL</strain>
    </source>
</reference>
<name>A0A4U5ME12_STECR</name>
<feature type="compositionally biased region" description="Basic and acidic residues" evidence="1">
    <location>
        <begin position="489"/>
        <end position="503"/>
    </location>
</feature>
<keyword evidence="3" id="KW-1185">Reference proteome</keyword>
<evidence type="ECO:0000313" key="3">
    <source>
        <dbReference type="Proteomes" id="UP000298663"/>
    </source>
</evidence>